<accession>A0A940DF31</accession>
<evidence type="ECO:0000256" key="3">
    <source>
        <dbReference type="ARBA" id="ARBA00023163"/>
    </source>
</evidence>
<dbReference type="AlphaFoldDB" id="A0A940DF31"/>
<dbReference type="InterPro" id="IPR001647">
    <property type="entry name" value="HTH_TetR"/>
</dbReference>
<dbReference type="GO" id="GO:0003700">
    <property type="term" value="F:DNA-binding transcription factor activity"/>
    <property type="evidence" value="ECO:0007669"/>
    <property type="project" value="TreeGrafter"/>
</dbReference>
<comment type="caution">
    <text evidence="6">The sequence shown here is derived from an EMBL/GenBank/DDBJ whole genome shotgun (WGS) entry which is preliminary data.</text>
</comment>
<dbReference type="PROSITE" id="PS50977">
    <property type="entry name" value="HTH_TETR_2"/>
    <property type="match status" value="1"/>
</dbReference>
<dbReference type="PANTHER" id="PTHR30055">
    <property type="entry name" value="HTH-TYPE TRANSCRIPTIONAL REGULATOR RUTR"/>
    <property type="match status" value="1"/>
</dbReference>
<sequence>MQYQKEEVRNRILCAAYGEFLKYGFYRASMLQISSKARVPIGNLYRYFKSKEALFEAIVGAAYEETANAERRIFEKWLRKGGTVSGEDTPVELIGEIAEELASLSAAHRDGITLLIEKSEGSPYAGFVAKTADAVYGMLKEGVLSGLAEDDEVFVRIVARSVTEGIIAIITKCEPEVQSAQFIRLLVFYFGNMKGRLYVKEPERK</sequence>
<evidence type="ECO:0000256" key="1">
    <source>
        <dbReference type="ARBA" id="ARBA00023015"/>
    </source>
</evidence>
<dbReference type="GO" id="GO:0000976">
    <property type="term" value="F:transcription cis-regulatory region binding"/>
    <property type="evidence" value="ECO:0007669"/>
    <property type="project" value="TreeGrafter"/>
</dbReference>
<reference evidence="6" key="1">
    <citation type="submission" date="2020-10" db="EMBL/GenBank/DDBJ databases">
        <authorList>
            <person name="Gilroy R."/>
        </authorList>
    </citation>
    <scope>NUCLEOTIDE SEQUENCE</scope>
    <source>
        <strain evidence="6">517</strain>
    </source>
</reference>
<dbReference type="Pfam" id="PF00440">
    <property type="entry name" value="TetR_N"/>
    <property type="match status" value="1"/>
</dbReference>
<keyword evidence="2 4" id="KW-0238">DNA-binding</keyword>
<reference evidence="6" key="2">
    <citation type="journal article" date="2021" name="PeerJ">
        <title>Extensive microbial diversity within the chicken gut microbiome revealed by metagenomics and culture.</title>
        <authorList>
            <person name="Gilroy R."/>
            <person name="Ravi A."/>
            <person name="Getino M."/>
            <person name="Pursley I."/>
            <person name="Horton D.L."/>
            <person name="Alikhan N.F."/>
            <person name="Baker D."/>
            <person name="Gharbi K."/>
            <person name="Hall N."/>
            <person name="Watson M."/>
            <person name="Adriaenssens E.M."/>
            <person name="Foster-Nyarko E."/>
            <person name="Jarju S."/>
            <person name="Secka A."/>
            <person name="Antonio M."/>
            <person name="Oren A."/>
            <person name="Chaudhuri R.R."/>
            <person name="La Ragione R."/>
            <person name="Hildebrand F."/>
            <person name="Pallen M.J."/>
        </authorList>
    </citation>
    <scope>NUCLEOTIDE SEQUENCE</scope>
    <source>
        <strain evidence="6">517</strain>
    </source>
</reference>
<feature type="DNA-binding region" description="H-T-H motif" evidence="4">
    <location>
        <begin position="29"/>
        <end position="48"/>
    </location>
</feature>
<dbReference type="Gene3D" id="1.10.357.10">
    <property type="entry name" value="Tetracycline Repressor, domain 2"/>
    <property type="match status" value="1"/>
</dbReference>
<keyword evidence="1" id="KW-0805">Transcription regulation</keyword>
<gene>
    <name evidence="6" type="ORF">IAB16_01365</name>
</gene>
<dbReference type="SUPFAM" id="SSF46689">
    <property type="entry name" value="Homeodomain-like"/>
    <property type="match status" value="1"/>
</dbReference>
<evidence type="ECO:0000313" key="7">
    <source>
        <dbReference type="Proteomes" id="UP000727857"/>
    </source>
</evidence>
<feature type="domain" description="HTH tetR-type" evidence="5">
    <location>
        <begin position="6"/>
        <end position="66"/>
    </location>
</feature>
<keyword evidence="3" id="KW-0804">Transcription</keyword>
<evidence type="ECO:0000256" key="2">
    <source>
        <dbReference type="ARBA" id="ARBA00023125"/>
    </source>
</evidence>
<dbReference type="Proteomes" id="UP000727857">
    <property type="component" value="Unassembled WGS sequence"/>
</dbReference>
<evidence type="ECO:0000313" key="6">
    <source>
        <dbReference type="EMBL" id="MBO8423660.1"/>
    </source>
</evidence>
<name>A0A940DF31_9FIRM</name>
<dbReference type="PRINTS" id="PR00455">
    <property type="entry name" value="HTHTETR"/>
</dbReference>
<dbReference type="InterPro" id="IPR009057">
    <property type="entry name" value="Homeodomain-like_sf"/>
</dbReference>
<evidence type="ECO:0000259" key="5">
    <source>
        <dbReference type="PROSITE" id="PS50977"/>
    </source>
</evidence>
<protein>
    <submittedName>
        <fullName evidence="6">TetR/AcrR family transcriptional regulator</fullName>
    </submittedName>
</protein>
<dbReference type="EMBL" id="JADINF010000033">
    <property type="protein sequence ID" value="MBO8423660.1"/>
    <property type="molecule type" value="Genomic_DNA"/>
</dbReference>
<evidence type="ECO:0000256" key="4">
    <source>
        <dbReference type="PROSITE-ProRule" id="PRU00335"/>
    </source>
</evidence>
<organism evidence="6 7">
    <name type="scientific">Candidatus Stercoripulliclostridium pullicola</name>
    <dbReference type="NCBI Taxonomy" id="2840953"/>
    <lineage>
        <taxon>Bacteria</taxon>
        <taxon>Bacillati</taxon>
        <taxon>Bacillota</taxon>
        <taxon>Clostridia</taxon>
        <taxon>Eubacteriales</taxon>
        <taxon>Candidatus Stercoripulliclostridium</taxon>
    </lineage>
</organism>
<dbReference type="InterPro" id="IPR050109">
    <property type="entry name" value="HTH-type_TetR-like_transc_reg"/>
</dbReference>
<dbReference type="PANTHER" id="PTHR30055:SF234">
    <property type="entry name" value="HTH-TYPE TRANSCRIPTIONAL REGULATOR BETI"/>
    <property type="match status" value="1"/>
</dbReference>
<proteinExistence type="predicted"/>